<dbReference type="InterPro" id="IPR044926">
    <property type="entry name" value="RGS_subdomain_2"/>
</dbReference>
<feature type="transmembrane region" description="Helical" evidence="2">
    <location>
        <begin position="154"/>
        <end position="175"/>
    </location>
</feature>
<protein>
    <recommendedName>
        <fullName evidence="5">RGS domain-containing protein</fullName>
    </recommendedName>
</protein>
<feature type="region of interest" description="Disordered" evidence="1">
    <location>
        <begin position="298"/>
        <end position="348"/>
    </location>
</feature>
<accession>A0A6A6VID0</accession>
<reference evidence="3" key="1">
    <citation type="journal article" date="2020" name="Stud. Mycol.">
        <title>101 Dothideomycetes genomes: a test case for predicting lifestyles and emergence of pathogens.</title>
        <authorList>
            <person name="Haridas S."/>
            <person name="Albert R."/>
            <person name="Binder M."/>
            <person name="Bloem J."/>
            <person name="Labutti K."/>
            <person name="Salamov A."/>
            <person name="Andreopoulos B."/>
            <person name="Baker S."/>
            <person name="Barry K."/>
            <person name="Bills G."/>
            <person name="Bluhm B."/>
            <person name="Cannon C."/>
            <person name="Castanera R."/>
            <person name="Culley D."/>
            <person name="Daum C."/>
            <person name="Ezra D."/>
            <person name="Gonzalez J."/>
            <person name="Henrissat B."/>
            <person name="Kuo A."/>
            <person name="Liang C."/>
            <person name="Lipzen A."/>
            <person name="Lutzoni F."/>
            <person name="Magnuson J."/>
            <person name="Mondo S."/>
            <person name="Nolan M."/>
            <person name="Ohm R."/>
            <person name="Pangilinan J."/>
            <person name="Park H.-J."/>
            <person name="Ramirez L."/>
            <person name="Alfaro M."/>
            <person name="Sun H."/>
            <person name="Tritt A."/>
            <person name="Yoshinaga Y."/>
            <person name="Zwiers L.-H."/>
            <person name="Turgeon B."/>
            <person name="Goodwin S."/>
            <person name="Spatafora J."/>
            <person name="Crous P."/>
            <person name="Grigoriev I."/>
        </authorList>
    </citation>
    <scope>NUCLEOTIDE SEQUENCE</scope>
    <source>
        <strain evidence="3">CBS 119925</strain>
    </source>
</reference>
<keyword evidence="2" id="KW-1133">Transmembrane helix</keyword>
<dbReference type="Gene3D" id="1.10.167.10">
    <property type="entry name" value="Regulator of G-protein Signalling 4, domain 2"/>
    <property type="match status" value="1"/>
</dbReference>
<evidence type="ECO:0000313" key="3">
    <source>
        <dbReference type="EMBL" id="KAF2749290.1"/>
    </source>
</evidence>
<dbReference type="EMBL" id="MU006566">
    <property type="protein sequence ID" value="KAF2749290.1"/>
    <property type="molecule type" value="Genomic_DNA"/>
</dbReference>
<evidence type="ECO:0000256" key="1">
    <source>
        <dbReference type="SAM" id="MobiDB-lite"/>
    </source>
</evidence>
<name>A0A6A6VID0_9PLEO</name>
<dbReference type="AlphaFoldDB" id="A0A6A6VID0"/>
<feature type="transmembrane region" description="Helical" evidence="2">
    <location>
        <begin position="90"/>
        <end position="112"/>
    </location>
</feature>
<feature type="transmembrane region" description="Helical" evidence="2">
    <location>
        <begin position="272"/>
        <end position="292"/>
    </location>
</feature>
<dbReference type="OrthoDB" id="5313079at2759"/>
<gene>
    <name evidence="3" type="ORF">M011DRAFT_465727</name>
</gene>
<organism evidence="3 4">
    <name type="scientific">Sporormia fimetaria CBS 119925</name>
    <dbReference type="NCBI Taxonomy" id="1340428"/>
    <lineage>
        <taxon>Eukaryota</taxon>
        <taxon>Fungi</taxon>
        <taxon>Dikarya</taxon>
        <taxon>Ascomycota</taxon>
        <taxon>Pezizomycotina</taxon>
        <taxon>Dothideomycetes</taxon>
        <taxon>Pleosporomycetidae</taxon>
        <taxon>Pleosporales</taxon>
        <taxon>Sporormiaceae</taxon>
        <taxon>Sporormia</taxon>
    </lineage>
</organism>
<keyword evidence="4" id="KW-1185">Reference proteome</keyword>
<keyword evidence="2" id="KW-0812">Transmembrane</keyword>
<sequence>MAPTLFRRAIDGDGRPNLDGVGITYVSLAVLYTVIVILELYYLYHHRSAFCVRIRNLRVVFAAVCLLHIYLLLVLLVYPWNGLFPCWAEYWVMSIFLPCGMALFQACNARVLKAYESQRRLKRDFVEGARKKRLVLTPRGLFEAAATADVTTKVYIGTVCGLVFSFIAGIILFFGSRRFHSSFGFFGPLQVDEIQCRRGAEWIPSIALQLVWTAAVGPWILWKIRKVNDVHSWAWQTRLAIIAGLPGTPLWMAFTYAEMPAVLAINKYFPPAGWFLVSLLVCQQVLILIPLFDALRQSTRPTPTSSSSSTTTTTTTSTLTYSSSTSTRTSKPSSITKSLPSHQPTTTLKPKASMQALEFSITHNIENLITWAATREFTAENTVFLREVRNFRKKWSAALPHLTTQQRHQMFTEASLIYFTLINPFTAETPINIEYKIFRSLQRIFADIEYDPYMPSLDGKTALAPQSPPEKKENVVCPWENILSRPASLASTGSASSWSSVRNIVPSEFTEDVFDAAYESIKYLVYTNTWPRYVEEELTRNANLAP</sequence>
<evidence type="ECO:0000313" key="4">
    <source>
        <dbReference type="Proteomes" id="UP000799440"/>
    </source>
</evidence>
<dbReference type="SUPFAM" id="SSF48097">
    <property type="entry name" value="Regulator of G-protein signaling, RGS"/>
    <property type="match status" value="1"/>
</dbReference>
<feature type="transmembrane region" description="Helical" evidence="2">
    <location>
        <begin position="56"/>
        <end position="78"/>
    </location>
</feature>
<dbReference type="InterPro" id="IPR036305">
    <property type="entry name" value="RGS_sf"/>
</dbReference>
<keyword evidence="2" id="KW-0472">Membrane</keyword>
<feature type="transmembrane region" description="Helical" evidence="2">
    <location>
        <begin position="202"/>
        <end position="221"/>
    </location>
</feature>
<feature type="compositionally biased region" description="Low complexity" evidence="1">
    <location>
        <begin position="298"/>
        <end position="338"/>
    </location>
</feature>
<dbReference type="Proteomes" id="UP000799440">
    <property type="component" value="Unassembled WGS sequence"/>
</dbReference>
<feature type="transmembrane region" description="Helical" evidence="2">
    <location>
        <begin position="23"/>
        <end position="44"/>
    </location>
</feature>
<proteinExistence type="predicted"/>
<feature type="transmembrane region" description="Helical" evidence="2">
    <location>
        <begin position="233"/>
        <end position="252"/>
    </location>
</feature>
<evidence type="ECO:0008006" key="5">
    <source>
        <dbReference type="Google" id="ProtNLM"/>
    </source>
</evidence>
<evidence type="ECO:0000256" key="2">
    <source>
        <dbReference type="SAM" id="Phobius"/>
    </source>
</evidence>
<feature type="compositionally biased region" description="Polar residues" evidence="1">
    <location>
        <begin position="339"/>
        <end position="348"/>
    </location>
</feature>